<evidence type="ECO:0000313" key="2">
    <source>
        <dbReference type="Proteomes" id="UP000502823"/>
    </source>
</evidence>
<dbReference type="GO" id="GO:0010181">
    <property type="term" value="F:FMN binding"/>
    <property type="evidence" value="ECO:0007669"/>
    <property type="project" value="TreeGrafter"/>
</dbReference>
<dbReference type="AlphaFoldDB" id="A0A6L2Q023"/>
<dbReference type="Gene3D" id="3.40.50.1950">
    <property type="entry name" value="Flavin prenyltransferase-like"/>
    <property type="match status" value="1"/>
</dbReference>
<dbReference type="GO" id="GO:0071513">
    <property type="term" value="C:phosphopantothenoylcysteine decarboxylase complex"/>
    <property type="evidence" value="ECO:0007669"/>
    <property type="project" value="TreeGrafter"/>
</dbReference>
<comment type="caution">
    <text evidence="1">The sequence shown here is derived from an EMBL/GenBank/DDBJ whole genome shotgun (WGS) entry which is preliminary data.</text>
</comment>
<dbReference type="PANTHER" id="PTHR14359:SF6">
    <property type="entry name" value="PHOSPHOPANTOTHENOYLCYSTEINE DECARBOXYLASE"/>
    <property type="match status" value="1"/>
</dbReference>
<accession>A0A6L2Q023</accession>
<dbReference type="EMBL" id="BLKM01000681">
    <property type="protein sequence ID" value="GFG37210.1"/>
    <property type="molecule type" value="Genomic_DNA"/>
</dbReference>
<dbReference type="Proteomes" id="UP000502823">
    <property type="component" value="Unassembled WGS sequence"/>
</dbReference>
<evidence type="ECO:0000313" key="1">
    <source>
        <dbReference type="EMBL" id="GFG37210.1"/>
    </source>
</evidence>
<dbReference type="InterPro" id="IPR036551">
    <property type="entry name" value="Flavin_trans-like"/>
</dbReference>
<reference evidence="2" key="1">
    <citation type="submission" date="2020-01" db="EMBL/GenBank/DDBJ databases">
        <title>Draft genome sequence of the Termite Coptotermes fromosanus.</title>
        <authorList>
            <person name="Itakura S."/>
            <person name="Yosikawa Y."/>
            <person name="Umezawa K."/>
        </authorList>
    </citation>
    <scope>NUCLEOTIDE SEQUENCE [LARGE SCALE GENOMIC DNA]</scope>
</reference>
<protein>
    <submittedName>
        <fullName evidence="1">Uncharacterized protein</fullName>
    </submittedName>
</protein>
<dbReference type="OrthoDB" id="1532798at2759"/>
<dbReference type="InParanoid" id="A0A6L2Q023"/>
<dbReference type="GO" id="GO:0015937">
    <property type="term" value="P:coenzyme A biosynthetic process"/>
    <property type="evidence" value="ECO:0007669"/>
    <property type="project" value="TreeGrafter"/>
</dbReference>
<dbReference type="GO" id="GO:0004633">
    <property type="term" value="F:phosphopantothenoylcysteine decarboxylase activity"/>
    <property type="evidence" value="ECO:0007669"/>
    <property type="project" value="TreeGrafter"/>
</dbReference>
<sequence length="69" mass="7969">MKIILQSRVCVTTCWHAWPPLFFPAMNTHMWEHPVTATHIATPQIWDYMEVPYIIRTLVCGERGLGAMA</sequence>
<dbReference type="SUPFAM" id="SSF52507">
    <property type="entry name" value="Homo-oligomeric flavin-containing Cys decarboxylases, HFCD"/>
    <property type="match status" value="1"/>
</dbReference>
<keyword evidence="2" id="KW-1185">Reference proteome</keyword>
<name>A0A6L2Q023_COPFO</name>
<proteinExistence type="predicted"/>
<gene>
    <name evidence="1" type="ORF">Cfor_06112</name>
</gene>
<dbReference type="PANTHER" id="PTHR14359">
    <property type="entry name" value="HOMO-OLIGOMERIC FLAVIN CONTAINING CYS DECARBOXYLASE FAMILY"/>
    <property type="match status" value="1"/>
</dbReference>
<organism evidence="1 2">
    <name type="scientific">Coptotermes formosanus</name>
    <name type="common">Formosan subterranean termite</name>
    <dbReference type="NCBI Taxonomy" id="36987"/>
    <lineage>
        <taxon>Eukaryota</taxon>
        <taxon>Metazoa</taxon>
        <taxon>Ecdysozoa</taxon>
        <taxon>Arthropoda</taxon>
        <taxon>Hexapoda</taxon>
        <taxon>Insecta</taxon>
        <taxon>Pterygota</taxon>
        <taxon>Neoptera</taxon>
        <taxon>Polyneoptera</taxon>
        <taxon>Dictyoptera</taxon>
        <taxon>Blattodea</taxon>
        <taxon>Blattoidea</taxon>
        <taxon>Termitoidae</taxon>
        <taxon>Rhinotermitidae</taxon>
        <taxon>Coptotermes</taxon>
    </lineage>
</organism>